<proteinExistence type="predicted"/>
<feature type="compositionally biased region" description="Polar residues" evidence="1">
    <location>
        <begin position="230"/>
        <end position="242"/>
    </location>
</feature>
<evidence type="ECO:0000313" key="2">
    <source>
        <dbReference type="EMBL" id="KAK2089327.1"/>
    </source>
</evidence>
<feature type="compositionally biased region" description="Pro residues" evidence="1">
    <location>
        <begin position="85"/>
        <end position="97"/>
    </location>
</feature>
<evidence type="ECO:0008006" key="4">
    <source>
        <dbReference type="Google" id="ProtNLM"/>
    </source>
</evidence>
<dbReference type="EMBL" id="JASSZA010000018">
    <property type="protein sequence ID" value="KAK2089327.1"/>
    <property type="molecule type" value="Genomic_DNA"/>
</dbReference>
<reference evidence="2 3" key="1">
    <citation type="submission" date="2023-05" db="EMBL/GenBank/DDBJ databases">
        <title>B98-5 Cell Line De Novo Hybrid Assembly: An Optical Mapping Approach.</title>
        <authorList>
            <person name="Kananen K."/>
            <person name="Auerbach J.A."/>
            <person name="Kautto E."/>
            <person name="Blachly J.S."/>
        </authorList>
    </citation>
    <scope>NUCLEOTIDE SEQUENCE [LARGE SCALE GENOMIC DNA]</scope>
    <source>
        <strain evidence="2">B95-8</strain>
        <tissue evidence="2">Cell line</tissue>
    </source>
</reference>
<gene>
    <name evidence="2" type="ORF">P7K49_031993</name>
</gene>
<feature type="region of interest" description="Disordered" evidence="1">
    <location>
        <begin position="210"/>
        <end position="242"/>
    </location>
</feature>
<dbReference type="Proteomes" id="UP001266305">
    <property type="component" value="Unassembled WGS sequence"/>
</dbReference>
<feature type="region of interest" description="Disordered" evidence="1">
    <location>
        <begin position="1"/>
        <end position="170"/>
    </location>
</feature>
<feature type="compositionally biased region" description="Low complexity" evidence="1">
    <location>
        <begin position="1"/>
        <end position="10"/>
    </location>
</feature>
<name>A0ABQ9TWZ8_SAGOE</name>
<sequence length="242" mass="25324">MRLPPRAGWRGAAGRGGSAARSVPAPPRPQPPRARAAPPPDAPPSAPRRPALPGPRRRAPAQPRPQTPRARAAPPPSRPALCPQPLRPPPPDAPPSAPSCRAPRLGLAAARNRPVGVSEALSLAARRRDGPGRTRARVRPRRPALWLRAADARPGAPPPRRPGRVGAAGSGWGRTRALLMRTQSGGSAGTVVPASARWRRNRLCERGFHVGRAAGPGKPDVQVCGRKGSRATSCAPSSFTSE</sequence>
<accession>A0ABQ9TWZ8</accession>
<feature type="compositionally biased region" description="Pro residues" evidence="1">
    <location>
        <begin position="24"/>
        <end position="53"/>
    </location>
</feature>
<protein>
    <recommendedName>
        <fullName evidence="4">Basic proline-rich protein-like</fullName>
    </recommendedName>
</protein>
<keyword evidence="3" id="KW-1185">Reference proteome</keyword>
<evidence type="ECO:0000256" key="1">
    <source>
        <dbReference type="SAM" id="MobiDB-lite"/>
    </source>
</evidence>
<organism evidence="2 3">
    <name type="scientific">Saguinus oedipus</name>
    <name type="common">Cotton-top tamarin</name>
    <name type="synonym">Oedipomidas oedipus</name>
    <dbReference type="NCBI Taxonomy" id="9490"/>
    <lineage>
        <taxon>Eukaryota</taxon>
        <taxon>Metazoa</taxon>
        <taxon>Chordata</taxon>
        <taxon>Craniata</taxon>
        <taxon>Vertebrata</taxon>
        <taxon>Euteleostomi</taxon>
        <taxon>Mammalia</taxon>
        <taxon>Eutheria</taxon>
        <taxon>Euarchontoglires</taxon>
        <taxon>Primates</taxon>
        <taxon>Haplorrhini</taxon>
        <taxon>Platyrrhini</taxon>
        <taxon>Cebidae</taxon>
        <taxon>Callitrichinae</taxon>
        <taxon>Saguinus</taxon>
    </lineage>
</organism>
<feature type="compositionally biased region" description="Low complexity" evidence="1">
    <location>
        <begin position="143"/>
        <end position="154"/>
    </location>
</feature>
<evidence type="ECO:0000313" key="3">
    <source>
        <dbReference type="Proteomes" id="UP001266305"/>
    </source>
</evidence>
<comment type="caution">
    <text evidence="2">The sequence shown here is derived from an EMBL/GenBank/DDBJ whole genome shotgun (WGS) entry which is preliminary data.</text>
</comment>